<dbReference type="PANTHER" id="PTHR24226:SF0">
    <property type="entry name" value="G-PROTEIN COUPLED RECEPTOR 182"/>
    <property type="match status" value="1"/>
</dbReference>
<feature type="transmembrane region" description="Helical" evidence="10">
    <location>
        <begin position="277"/>
        <end position="298"/>
    </location>
</feature>
<keyword evidence="4 10" id="KW-1133">Transmembrane helix</keyword>
<dbReference type="PROSITE" id="PS50262">
    <property type="entry name" value="G_PROTEIN_RECEP_F1_2"/>
    <property type="match status" value="1"/>
</dbReference>
<feature type="transmembrane region" description="Helical" evidence="10">
    <location>
        <begin position="25"/>
        <end position="48"/>
    </location>
</feature>
<keyword evidence="3 9" id="KW-0812">Transmembrane</keyword>
<protein>
    <submittedName>
        <fullName evidence="12">G-protein coupled receptor</fullName>
    </submittedName>
</protein>
<feature type="domain" description="G-protein coupled receptors family 1 profile" evidence="11">
    <location>
        <begin position="41"/>
        <end position="295"/>
    </location>
</feature>
<comment type="caution">
    <text evidence="12">The sequence shown here is derived from an EMBL/GenBank/DDBJ whole genome shotgun (WGS) entry which is preliminary data.</text>
</comment>
<keyword evidence="2" id="KW-1003">Cell membrane</keyword>
<feature type="transmembrane region" description="Helical" evidence="10">
    <location>
        <begin position="60"/>
        <end position="82"/>
    </location>
</feature>
<dbReference type="SUPFAM" id="SSF81321">
    <property type="entry name" value="Family A G protein-coupled receptor-like"/>
    <property type="match status" value="1"/>
</dbReference>
<evidence type="ECO:0000256" key="10">
    <source>
        <dbReference type="SAM" id="Phobius"/>
    </source>
</evidence>
<evidence type="ECO:0000256" key="9">
    <source>
        <dbReference type="RuleBase" id="RU000688"/>
    </source>
</evidence>
<dbReference type="PANTHER" id="PTHR24226">
    <property type="entry name" value="G-PROTEIN COUPLED RECEPTOR 182 AND ESTROGEN RECEPTOR 1"/>
    <property type="match status" value="1"/>
</dbReference>
<evidence type="ECO:0000256" key="3">
    <source>
        <dbReference type="ARBA" id="ARBA00022692"/>
    </source>
</evidence>
<feature type="transmembrane region" description="Helical" evidence="10">
    <location>
        <begin position="145"/>
        <end position="167"/>
    </location>
</feature>
<evidence type="ECO:0000256" key="6">
    <source>
        <dbReference type="ARBA" id="ARBA00023136"/>
    </source>
</evidence>
<keyword evidence="7 9" id="KW-0675">Receptor</keyword>
<dbReference type="GO" id="GO:0004930">
    <property type="term" value="F:G protein-coupled receptor activity"/>
    <property type="evidence" value="ECO:0007669"/>
    <property type="project" value="UniProtKB-KW"/>
</dbReference>
<dbReference type="Proteomes" id="UP000727407">
    <property type="component" value="Unassembled WGS sequence"/>
</dbReference>
<feature type="transmembrane region" description="Helical" evidence="10">
    <location>
        <begin position="232"/>
        <end position="257"/>
    </location>
</feature>
<dbReference type="OrthoDB" id="5963140at2759"/>
<dbReference type="Pfam" id="PF00001">
    <property type="entry name" value="7tm_1"/>
    <property type="match status" value="1"/>
</dbReference>
<name>A0A8J4X1Y7_CLAMG</name>
<evidence type="ECO:0000256" key="4">
    <source>
        <dbReference type="ARBA" id="ARBA00022989"/>
    </source>
</evidence>
<dbReference type="InterPro" id="IPR000276">
    <property type="entry name" value="GPCR_Rhodpsn"/>
</dbReference>
<feature type="transmembrane region" description="Helical" evidence="10">
    <location>
        <begin position="102"/>
        <end position="124"/>
    </location>
</feature>
<evidence type="ECO:0000313" key="13">
    <source>
        <dbReference type="Proteomes" id="UP000727407"/>
    </source>
</evidence>
<dbReference type="AlphaFoldDB" id="A0A8J4X1Y7"/>
<feature type="non-terminal residue" evidence="12">
    <location>
        <position position="332"/>
    </location>
</feature>
<dbReference type="PROSITE" id="PS00237">
    <property type="entry name" value="G_PROTEIN_RECEP_F1_1"/>
    <property type="match status" value="1"/>
</dbReference>
<dbReference type="Gene3D" id="1.20.1070.10">
    <property type="entry name" value="Rhodopsin 7-helix transmembrane proteins"/>
    <property type="match status" value="1"/>
</dbReference>
<accession>A0A8J4X1Y7</accession>
<comment type="subcellular location">
    <subcellularLocation>
        <location evidence="1">Cell membrane</location>
        <topology evidence="1">Multi-pass membrane protein</topology>
    </subcellularLocation>
</comment>
<comment type="similarity">
    <text evidence="9">Belongs to the G-protein coupled receptor 1 family.</text>
</comment>
<dbReference type="PRINTS" id="PR00237">
    <property type="entry name" value="GPCRRHODOPSN"/>
</dbReference>
<dbReference type="InterPro" id="IPR017452">
    <property type="entry name" value="GPCR_Rhodpsn_7TM"/>
</dbReference>
<evidence type="ECO:0000259" key="11">
    <source>
        <dbReference type="PROSITE" id="PS50262"/>
    </source>
</evidence>
<dbReference type="GO" id="GO:0005886">
    <property type="term" value="C:plasma membrane"/>
    <property type="evidence" value="ECO:0007669"/>
    <property type="project" value="UniProtKB-SubCell"/>
</dbReference>
<keyword evidence="8 9" id="KW-0807">Transducer</keyword>
<evidence type="ECO:0000313" key="12">
    <source>
        <dbReference type="EMBL" id="KAF5901082.1"/>
    </source>
</evidence>
<evidence type="ECO:0000256" key="2">
    <source>
        <dbReference type="ARBA" id="ARBA00022475"/>
    </source>
</evidence>
<evidence type="ECO:0000256" key="8">
    <source>
        <dbReference type="ARBA" id="ARBA00023224"/>
    </source>
</evidence>
<dbReference type="InterPro" id="IPR047143">
    <property type="entry name" value="GPER1-like"/>
</dbReference>
<sequence>MDSENETDMFTHNCNAKVDLVSRRISLFLLHLFIFIVGLLMNLTAVWVNWQRRRTRNTVIFCILNMGIADTMLMLILPISMLEVALDHVWLWGDFLCRFSNLIIVGNIHASSFFLAYISVERYLSLARGSAPKRTVTSERRKRTTICVALWVFALFLGLLETVHVRVLGLSQPGCYLVPVHDYEKWFNSLVIIQFLVQFLIPSVIIVTFNTLTARMVRSSSEVQIRNIDDVWFLHVYSSVFILCWLPFQLTMILILVDLAQPDLFACTTLERLFFSYAVVRTIALLHCLANPILYSFLSRSFRSKLINLILSHLPQDLVAKQGTEQHANQVE</sequence>
<keyword evidence="5 9" id="KW-0297">G-protein coupled receptor</keyword>
<reference evidence="12" key="1">
    <citation type="submission" date="2020-07" db="EMBL/GenBank/DDBJ databases">
        <title>Clarias magur genome sequencing, assembly and annotation.</title>
        <authorList>
            <person name="Kushwaha B."/>
            <person name="Kumar R."/>
            <person name="Das P."/>
            <person name="Joshi C.G."/>
            <person name="Kumar D."/>
            <person name="Nagpure N.S."/>
            <person name="Pandey M."/>
            <person name="Agarwal S."/>
            <person name="Srivastava S."/>
            <person name="Singh M."/>
            <person name="Sahoo L."/>
            <person name="Jayasankar P."/>
            <person name="Meher P.K."/>
            <person name="Koringa P.G."/>
            <person name="Iquebal M.A."/>
            <person name="Das S.P."/>
            <person name="Bit A."/>
            <person name="Patnaik S."/>
            <person name="Patel N."/>
            <person name="Shah T.M."/>
            <person name="Hinsu A."/>
            <person name="Jena J.K."/>
        </authorList>
    </citation>
    <scope>NUCLEOTIDE SEQUENCE</scope>
    <source>
        <strain evidence="12">CIFAMagur01</strain>
        <tissue evidence="12">Testis</tissue>
    </source>
</reference>
<feature type="transmembrane region" description="Helical" evidence="10">
    <location>
        <begin position="187"/>
        <end position="212"/>
    </location>
</feature>
<evidence type="ECO:0000256" key="7">
    <source>
        <dbReference type="ARBA" id="ARBA00023170"/>
    </source>
</evidence>
<evidence type="ECO:0000256" key="1">
    <source>
        <dbReference type="ARBA" id="ARBA00004651"/>
    </source>
</evidence>
<proteinExistence type="inferred from homology"/>
<dbReference type="EMBL" id="QNUK01000120">
    <property type="protein sequence ID" value="KAF5901082.1"/>
    <property type="molecule type" value="Genomic_DNA"/>
</dbReference>
<organism evidence="12 13">
    <name type="scientific">Clarias magur</name>
    <name type="common">Asian catfish</name>
    <name type="synonym">Macropteronotus magur</name>
    <dbReference type="NCBI Taxonomy" id="1594786"/>
    <lineage>
        <taxon>Eukaryota</taxon>
        <taxon>Metazoa</taxon>
        <taxon>Chordata</taxon>
        <taxon>Craniata</taxon>
        <taxon>Vertebrata</taxon>
        <taxon>Euteleostomi</taxon>
        <taxon>Actinopterygii</taxon>
        <taxon>Neopterygii</taxon>
        <taxon>Teleostei</taxon>
        <taxon>Ostariophysi</taxon>
        <taxon>Siluriformes</taxon>
        <taxon>Clariidae</taxon>
        <taxon>Clarias</taxon>
    </lineage>
</organism>
<keyword evidence="6 10" id="KW-0472">Membrane</keyword>
<evidence type="ECO:0000256" key="5">
    <source>
        <dbReference type="ARBA" id="ARBA00023040"/>
    </source>
</evidence>
<keyword evidence="13" id="KW-1185">Reference proteome</keyword>
<gene>
    <name evidence="12" type="primary">gpr182</name>
    <name evidence="12" type="ORF">DAT39_009211</name>
</gene>